<dbReference type="Pfam" id="PF09731">
    <property type="entry name" value="Mitofilin"/>
    <property type="match status" value="1"/>
</dbReference>
<dbReference type="Proteomes" id="UP000249842">
    <property type="component" value="Unassembled WGS sequence"/>
</dbReference>
<dbReference type="InterPro" id="IPR019133">
    <property type="entry name" value="MIC60"/>
</dbReference>
<dbReference type="RefSeq" id="WP_111456856.1">
    <property type="nucleotide sequence ID" value="NZ_QFYP01000001.1"/>
</dbReference>
<proteinExistence type="predicted"/>
<evidence type="ECO:0000256" key="5">
    <source>
        <dbReference type="SAM" id="Phobius"/>
    </source>
</evidence>
<reference evidence="7" key="1">
    <citation type="submission" date="2018-05" db="EMBL/GenBank/DDBJ databases">
        <authorList>
            <person name="Li X."/>
        </authorList>
    </citation>
    <scope>NUCLEOTIDE SEQUENCE [LARGE SCALE GENOMIC DNA]</scope>
    <source>
        <strain evidence="7">HKS-05</strain>
    </source>
</reference>
<feature type="transmembrane region" description="Helical" evidence="5">
    <location>
        <begin position="28"/>
        <end position="49"/>
    </location>
</feature>
<gene>
    <name evidence="6" type="ORF">DJ021_06980</name>
</gene>
<organism evidence="6 7">
    <name type="scientific">Phenylobacterium hankyongense</name>
    <dbReference type="NCBI Taxonomy" id="1813876"/>
    <lineage>
        <taxon>Bacteria</taxon>
        <taxon>Pseudomonadati</taxon>
        <taxon>Pseudomonadota</taxon>
        <taxon>Alphaproteobacteria</taxon>
        <taxon>Caulobacterales</taxon>
        <taxon>Caulobacteraceae</taxon>
        <taxon>Phenylobacterium</taxon>
    </lineage>
</organism>
<keyword evidence="3 5" id="KW-1133">Transmembrane helix</keyword>
<evidence type="ECO:0000313" key="6">
    <source>
        <dbReference type="EMBL" id="RAK59563.1"/>
    </source>
</evidence>
<evidence type="ECO:0000256" key="3">
    <source>
        <dbReference type="ARBA" id="ARBA00022989"/>
    </source>
</evidence>
<name>A0A328AX60_9CAUL</name>
<comment type="caution">
    <text evidence="6">The sequence shown here is derived from an EMBL/GenBank/DDBJ whole genome shotgun (WGS) entry which is preliminary data.</text>
</comment>
<evidence type="ECO:0000256" key="1">
    <source>
        <dbReference type="ARBA" id="ARBA00004370"/>
    </source>
</evidence>
<evidence type="ECO:0000313" key="7">
    <source>
        <dbReference type="Proteomes" id="UP000249842"/>
    </source>
</evidence>
<protein>
    <submittedName>
        <fullName evidence="6">Uncharacterized protein</fullName>
    </submittedName>
</protein>
<comment type="subcellular location">
    <subcellularLocation>
        <location evidence="1">Membrane</location>
    </subcellularLocation>
</comment>
<evidence type="ECO:0000256" key="4">
    <source>
        <dbReference type="ARBA" id="ARBA00023136"/>
    </source>
</evidence>
<dbReference type="GO" id="GO:0016020">
    <property type="term" value="C:membrane"/>
    <property type="evidence" value="ECO:0007669"/>
    <property type="project" value="UniProtKB-SubCell"/>
</dbReference>
<dbReference type="EMBL" id="QFYP01000001">
    <property type="protein sequence ID" value="RAK59563.1"/>
    <property type="molecule type" value="Genomic_DNA"/>
</dbReference>
<dbReference type="AlphaFoldDB" id="A0A328AX60"/>
<accession>A0A328AX60</accession>
<evidence type="ECO:0000256" key="2">
    <source>
        <dbReference type="ARBA" id="ARBA00022692"/>
    </source>
</evidence>
<keyword evidence="2 5" id="KW-0812">Transmembrane</keyword>
<dbReference type="OrthoDB" id="7193408at2"/>
<keyword evidence="4 5" id="KW-0472">Membrane</keyword>
<sequence>MSPAPDPEITAPKDPADYRPRRIMGPSFWLLLAFGFICVLAGAAIALLAPRLLAGRPTPKPAAEAQPFAEPAAGAPTPFVAAVSPASTESPPAPTVEFERLNARLAALETHETRTSQAAAAALAAAALVEATQASGPFPEELTALKAAAPGTPELAALSRIAEVGAPTRASLAASFPDYAARAASASRAPGEGAGLGDRVVYLLSRIVSVRRVAEATGDGVDARLAKAERLVEDGELDPALRALDQLPPSAREAMSPWRIRAERRAEIDRQAAALRARALQDLTQASRSGA</sequence>
<keyword evidence="7" id="KW-1185">Reference proteome</keyword>